<dbReference type="Proteomes" id="UP000192132">
    <property type="component" value="Unassembled WGS sequence"/>
</dbReference>
<name>A0A1S8CWC9_9GAMM</name>
<dbReference type="AlphaFoldDB" id="A0A1S8CWC9"/>
<accession>A0A1S8CWC9</accession>
<gene>
    <name evidence="1" type="ORF">BKE30_06390</name>
</gene>
<protein>
    <submittedName>
        <fullName evidence="1">Uncharacterized protein</fullName>
    </submittedName>
</protein>
<proteinExistence type="predicted"/>
<reference evidence="1 2" key="1">
    <citation type="submission" date="2016-10" db="EMBL/GenBank/DDBJ databases">
        <title>Draft Genome sequence of Alkanindiges sp. strain H1.</title>
        <authorList>
            <person name="Subhash Y."/>
            <person name="Lee S."/>
        </authorList>
    </citation>
    <scope>NUCLEOTIDE SEQUENCE [LARGE SCALE GENOMIC DNA]</scope>
    <source>
        <strain evidence="1 2">H1</strain>
    </source>
</reference>
<keyword evidence="2" id="KW-1185">Reference proteome</keyword>
<evidence type="ECO:0000313" key="2">
    <source>
        <dbReference type="Proteomes" id="UP000192132"/>
    </source>
</evidence>
<organism evidence="1 2">
    <name type="scientific">Alkanindiges hydrocarboniclasticus</name>
    <dbReference type="NCBI Taxonomy" id="1907941"/>
    <lineage>
        <taxon>Bacteria</taxon>
        <taxon>Pseudomonadati</taxon>
        <taxon>Pseudomonadota</taxon>
        <taxon>Gammaproteobacteria</taxon>
        <taxon>Moraxellales</taxon>
        <taxon>Moraxellaceae</taxon>
        <taxon>Alkanindiges</taxon>
    </lineage>
</organism>
<sequence>MSLARRWLDPIRSRWFFNRPYRQRHLSSRNGITVYLRFDDAYSYLLVQLLPQLEELLIPRLKPLKIVICTQASSPPNGLTAQAWQRYMLDDAAALAAQHRFVFDVNNPAPTSLPSAALIQQATDILQTSPLRGTDYLHLLQDIFHMLWQNQQGKLNTLHYMATRRPASAISAKSSSHDTPAIRFMDEAIPSGFLLFGGRHYRAIDDFLRLTRRLKQQKLLNNEPIFLINHIEWGEHLVNDPESLNEVQALHAQLDIYLALEDPVSWLILAYIKRELVDYYNISLNVHPLPYQGRDEFDWGLIARLSRRTEVGIAPFCRPTQAATLNLAHILYRVDEEQRSEILLDLLKCIWCKGLDASFAPHVQRLTSMALEPASPTLLPVDLPEIQAWLDSNQLACNAYQQPDLPVMVLQIGEQRQVFNSLYRVWRIESLLAEALEES</sequence>
<dbReference type="EMBL" id="MLCN01000014">
    <property type="protein sequence ID" value="ONG41049.1"/>
    <property type="molecule type" value="Genomic_DNA"/>
</dbReference>
<dbReference type="RefSeq" id="WP_076877777.1">
    <property type="nucleotide sequence ID" value="NZ_MLCN01000014.1"/>
</dbReference>
<comment type="caution">
    <text evidence="1">The sequence shown here is derived from an EMBL/GenBank/DDBJ whole genome shotgun (WGS) entry which is preliminary data.</text>
</comment>
<evidence type="ECO:0000313" key="1">
    <source>
        <dbReference type="EMBL" id="ONG41049.1"/>
    </source>
</evidence>
<dbReference type="OrthoDB" id="6707191at2"/>